<dbReference type="Proteomes" id="UP000255102">
    <property type="component" value="Unassembled WGS sequence"/>
</dbReference>
<accession>A0A378PL55</accession>
<evidence type="ECO:0000313" key="4">
    <source>
        <dbReference type="Proteomes" id="UP000255102"/>
    </source>
</evidence>
<evidence type="ECO:0000313" key="1">
    <source>
        <dbReference type="EMBL" id="ANB91809.1"/>
    </source>
</evidence>
<keyword evidence="3" id="KW-1185">Reference proteome</keyword>
<sequence>MNVVINNGTTANINQTTTNNINQPNHSFDELMSVSRNDIACSADEFHLASTNFCLLSEAVELLKKHRDDKSDFNTLCEIIQQACYNMANNATDSQQYLEQLANTTSHQQLA</sequence>
<evidence type="ECO:0000313" key="3">
    <source>
        <dbReference type="Proteomes" id="UP000076765"/>
    </source>
</evidence>
<organism evidence="2 4">
    <name type="scientific">Moraxella ovis</name>
    <dbReference type="NCBI Taxonomy" id="29433"/>
    <lineage>
        <taxon>Bacteria</taxon>
        <taxon>Pseudomonadati</taxon>
        <taxon>Pseudomonadota</taxon>
        <taxon>Gammaproteobacteria</taxon>
        <taxon>Moraxellales</taxon>
        <taxon>Moraxellaceae</taxon>
        <taxon>Moraxella</taxon>
    </lineage>
</organism>
<gene>
    <name evidence="1" type="ORF">MOVS_07300</name>
    <name evidence="2" type="ORF">NCTC11227_01527</name>
</gene>
<name>A0A378PL55_9GAMM</name>
<dbReference type="RefSeq" id="WP_063514388.1">
    <property type="nucleotide sequence ID" value="NZ_CP011158.1"/>
</dbReference>
<protein>
    <submittedName>
        <fullName evidence="2">Uncharacterized protein</fullName>
    </submittedName>
</protein>
<dbReference type="STRING" id="29433.MOVS_07300"/>
<evidence type="ECO:0000313" key="2">
    <source>
        <dbReference type="EMBL" id="STY87513.1"/>
    </source>
</evidence>
<dbReference type="KEGG" id="moi:MOVS_07300"/>
<dbReference type="Proteomes" id="UP000076765">
    <property type="component" value="Chromosome"/>
</dbReference>
<reference evidence="2 4" key="2">
    <citation type="submission" date="2018-06" db="EMBL/GenBank/DDBJ databases">
        <authorList>
            <consortium name="Pathogen Informatics"/>
            <person name="Doyle S."/>
        </authorList>
    </citation>
    <scope>NUCLEOTIDE SEQUENCE [LARGE SCALE GENOMIC DNA]</scope>
    <source>
        <strain evidence="2 4">NCTC11227</strain>
    </source>
</reference>
<dbReference type="EMBL" id="UGPW01000001">
    <property type="protein sequence ID" value="STY87513.1"/>
    <property type="molecule type" value="Genomic_DNA"/>
</dbReference>
<dbReference type="AlphaFoldDB" id="A0A378PL55"/>
<proteinExistence type="predicted"/>
<dbReference type="EMBL" id="CP011158">
    <property type="protein sequence ID" value="ANB91809.1"/>
    <property type="molecule type" value="Genomic_DNA"/>
</dbReference>
<reference evidence="1 3" key="1">
    <citation type="submission" date="2015-04" db="EMBL/GenBank/DDBJ databases">
        <authorList>
            <person name="Calcutt M.J."/>
            <person name="Foecking M.F."/>
        </authorList>
    </citation>
    <scope>NUCLEOTIDE SEQUENCE [LARGE SCALE GENOMIC DNA]</scope>
    <source>
        <strain evidence="1 3">199/55</strain>
    </source>
</reference>